<dbReference type="SUPFAM" id="SSF51182">
    <property type="entry name" value="RmlC-like cupins"/>
    <property type="match status" value="1"/>
</dbReference>
<reference evidence="2 3" key="1">
    <citation type="submission" date="2018-09" db="EMBL/GenBank/DDBJ databases">
        <authorList>
            <person name="Grouzdev D.S."/>
            <person name="Krutkina M.S."/>
        </authorList>
    </citation>
    <scope>NUCLEOTIDE SEQUENCE [LARGE SCALE GENOMIC DNA]</scope>
    <source>
        <strain evidence="2 3">RmlP001</strain>
    </source>
</reference>
<dbReference type="Gene3D" id="2.60.120.10">
    <property type="entry name" value="Jelly Rolls"/>
    <property type="match status" value="1"/>
</dbReference>
<dbReference type="InterPro" id="IPR013096">
    <property type="entry name" value="Cupin_2"/>
</dbReference>
<accession>A0A4V1RI44</accession>
<evidence type="ECO:0000313" key="3">
    <source>
        <dbReference type="Proteomes" id="UP000289411"/>
    </source>
</evidence>
<dbReference type="Proteomes" id="UP000289411">
    <property type="component" value="Unassembled WGS sequence"/>
</dbReference>
<protein>
    <submittedName>
        <fullName evidence="2">Cupin domain-containing protein</fullName>
    </submittedName>
</protein>
<keyword evidence="3" id="KW-1185">Reference proteome</keyword>
<comment type="caution">
    <text evidence="2">The sequence shown here is derived from an EMBL/GenBank/DDBJ whole genome shotgun (WGS) entry which is preliminary data.</text>
</comment>
<dbReference type="RefSeq" id="WP_129221278.1">
    <property type="nucleotide sequence ID" value="NZ_QYBC01000021.1"/>
</dbReference>
<dbReference type="InterPro" id="IPR011051">
    <property type="entry name" value="RmlC_Cupin_sf"/>
</dbReference>
<dbReference type="InterPro" id="IPR014710">
    <property type="entry name" value="RmlC-like_jellyroll"/>
</dbReference>
<name>A0A4V1RI44_9HYPH</name>
<evidence type="ECO:0000259" key="1">
    <source>
        <dbReference type="Pfam" id="PF07883"/>
    </source>
</evidence>
<dbReference type="OrthoDB" id="9800684at2"/>
<dbReference type="AlphaFoldDB" id="A0A4V1RI44"/>
<organism evidence="2 3">
    <name type="scientific">Lichenibacterium ramalinae</name>
    <dbReference type="NCBI Taxonomy" id="2316527"/>
    <lineage>
        <taxon>Bacteria</taxon>
        <taxon>Pseudomonadati</taxon>
        <taxon>Pseudomonadota</taxon>
        <taxon>Alphaproteobacteria</taxon>
        <taxon>Hyphomicrobiales</taxon>
        <taxon>Lichenihabitantaceae</taxon>
        <taxon>Lichenibacterium</taxon>
    </lineage>
</organism>
<proteinExistence type="predicted"/>
<dbReference type="Pfam" id="PF07883">
    <property type="entry name" value="Cupin_2"/>
    <property type="match status" value="1"/>
</dbReference>
<sequence>MAFTCTVPAVPTVLADDDRVRITRWDFTPGATTGWHEHAMPYAIVMVTAGTMLVDAGTGEPARVVLEAGAAYSRPAGVRHDVMNGGEAPMSFVEVEHKG</sequence>
<dbReference type="EMBL" id="QYBC01000021">
    <property type="protein sequence ID" value="RYB02267.1"/>
    <property type="molecule type" value="Genomic_DNA"/>
</dbReference>
<reference evidence="2 3" key="2">
    <citation type="submission" date="2019-02" db="EMBL/GenBank/DDBJ databases">
        <title>'Lichenibacterium ramalinii' gen. nov. sp. nov., 'Lichenibacterium minor' gen. nov. sp. nov.</title>
        <authorList>
            <person name="Pankratov T."/>
        </authorList>
    </citation>
    <scope>NUCLEOTIDE SEQUENCE [LARGE SCALE GENOMIC DNA]</scope>
    <source>
        <strain evidence="2 3">RmlP001</strain>
    </source>
</reference>
<gene>
    <name evidence="2" type="ORF">D3272_21540</name>
</gene>
<evidence type="ECO:0000313" key="2">
    <source>
        <dbReference type="EMBL" id="RYB02267.1"/>
    </source>
</evidence>
<feature type="domain" description="Cupin type-2" evidence="1">
    <location>
        <begin position="24"/>
        <end position="95"/>
    </location>
</feature>